<dbReference type="InterPro" id="IPR036291">
    <property type="entry name" value="NAD(P)-bd_dom_sf"/>
</dbReference>
<reference evidence="5" key="1">
    <citation type="submission" date="2022-07" db="EMBL/GenBank/DDBJ databases">
        <title>Draft genome sequence of Zalerion maritima ATCC 34329, a (micro)plastics degrading marine fungus.</title>
        <authorList>
            <person name="Paco A."/>
            <person name="Goncalves M.F.M."/>
            <person name="Rocha-Santos T.A.P."/>
            <person name="Alves A."/>
        </authorList>
    </citation>
    <scope>NUCLEOTIDE SEQUENCE</scope>
    <source>
        <strain evidence="5">ATCC 34329</strain>
    </source>
</reference>
<dbReference type="InterPro" id="IPR002347">
    <property type="entry name" value="SDR_fam"/>
</dbReference>
<dbReference type="PRINTS" id="PR00081">
    <property type="entry name" value="GDHRDH"/>
</dbReference>
<dbReference type="AlphaFoldDB" id="A0AAD5WTK4"/>
<dbReference type="Proteomes" id="UP001201980">
    <property type="component" value="Unassembled WGS sequence"/>
</dbReference>
<organism evidence="5 6">
    <name type="scientific">Zalerion maritima</name>
    <dbReference type="NCBI Taxonomy" id="339359"/>
    <lineage>
        <taxon>Eukaryota</taxon>
        <taxon>Fungi</taxon>
        <taxon>Dikarya</taxon>
        <taxon>Ascomycota</taxon>
        <taxon>Pezizomycotina</taxon>
        <taxon>Sordariomycetes</taxon>
        <taxon>Lulworthiomycetidae</taxon>
        <taxon>Lulworthiales</taxon>
        <taxon>Lulworthiaceae</taxon>
        <taxon>Zalerion</taxon>
    </lineage>
</organism>
<dbReference type="CDD" id="cd05233">
    <property type="entry name" value="SDR_c"/>
    <property type="match status" value="1"/>
</dbReference>
<keyword evidence="6" id="KW-1185">Reference proteome</keyword>
<gene>
    <name evidence="5" type="ORF">MKZ38_000659</name>
</gene>
<comment type="caution">
    <text evidence="5">The sequence shown here is derived from an EMBL/GenBank/DDBJ whole genome shotgun (WGS) entry which is preliminary data.</text>
</comment>
<dbReference type="EMBL" id="JAKWBI020000115">
    <property type="protein sequence ID" value="KAJ2902342.1"/>
    <property type="molecule type" value="Genomic_DNA"/>
</dbReference>
<protein>
    <submittedName>
        <fullName evidence="5">Uncharacterized protein</fullName>
    </submittedName>
</protein>
<accession>A0AAD5WTK4</accession>
<dbReference type="PANTHER" id="PTHR43180:SF66">
    <property type="entry name" value="SHORT-CHAIN DEHYDROGENASE_REDUCTASE FAMILY PROTEIN"/>
    <property type="match status" value="1"/>
</dbReference>
<evidence type="ECO:0000256" key="4">
    <source>
        <dbReference type="SAM" id="MobiDB-lite"/>
    </source>
</evidence>
<dbReference type="FunFam" id="3.40.50.720:FF:000084">
    <property type="entry name" value="Short-chain dehydrogenase reductase"/>
    <property type="match status" value="1"/>
</dbReference>
<proteinExistence type="inferred from homology"/>
<evidence type="ECO:0000313" key="6">
    <source>
        <dbReference type="Proteomes" id="UP001201980"/>
    </source>
</evidence>
<name>A0AAD5WTK4_9PEZI</name>
<evidence type="ECO:0000313" key="5">
    <source>
        <dbReference type="EMBL" id="KAJ2902342.1"/>
    </source>
</evidence>
<evidence type="ECO:0000256" key="1">
    <source>
        <dbReference type="ARBA" id="ARBA00006484"/>
    </source>
</evidence>
<keyword evidence="2" id="KW-0521">NADP</keyword>
<dbReference type="Pfam" id="PF13561">
    <property type="entry name" value="adh_short_C2"/>
    <property type="match status" value="1"/>
</dbReference>
<feature type="region of interest" description="Disordered" evidence="4">
    <location>
        <begin position="1"/>
        <end position="27"/>
    </location>
</feature>
<dbReference type="GO" id="GO:0016491">
    <property type="term" value="F:oxidoreductase activity"/>
    <property type="evidence" value="ECO:0007669"/>
    <property type="project" value="UniProtKB-KW"/>
</dbReference>
<evidence type="ECO:0000256" key="2">
    <source>
        <dbReference type="ARBA" id="ARBA00022857"/>
    </source>
</evidence>
<comment type="similarity">
    <text evidence="1">Belongs to the short-chain dehydrogenases/reductases (SDR) family.</text>
</comment>
<evidence type="ECO:0000256" key="3">
    <source>
        <dbReference type="ARBA" id="ARBA00023002"/>
    </source>
</evidence>
<dbReference type="PRINTS" id="PR00080">
    <property type="entry name" value="SDRFAMILY"/>
</dbReference>
<dbReference type="Gene3D" id="3.40.50.720">
    <property type="entry name" value="NAD(P)-binding Rossmann-like Domain"/>
    <property type="match status" value="1"/>
</dbReference>
<sequence length="301" mass="31380">MADQARGRLGAIGNQLKPVKTMAPPSTEPRVRDKVIIVTGTNSLIGIGRASAEQFAQNGAKALYLCDYDDSNLAAINADLTSKYPDVEIHTRRFDAAEEAGVTEVVGHAISTYGRLDVFFANAGVSGAPVSFLKLGGDDFMNTMRTNALSVFLATKIAAPAMMMTSNSKPEGKGSIVATASVAGLRSNAGPTAYSASKAAVVSMAQTMSYQLSGTGVRINAICPGLIETGMTAPAYERARARGSEKRIGQLNPTQRGGKADEIARVALFLGSDESSYVNGQAWAVDGGLSSGHPYVPGRLA</sequence>
<dbReference type="SUPFAM" id="SSF51735">
    <property type="entry name" value="NAD(P)-binding Rossmann-fold domains"/>
    <property type="match status" value="1"/>
</dbReference>
<dbReference type="PANTHER" id="PTHR43180">
    <property type="entry name" value="3-OXOACYL-(ACYL-CARRIER-PROTEIN) REDUCTASE (AFU_ORTHOLOGUE AFUA_6G11210)"/>
    <property type="match status" value="1"/>
</dbReference>
<keyword evidence="3" id="KW-0560">Oxidoreductase</keyword>